<evidence type="ECO:0000256" key="1">
    <source>
        <dbReference type="SAM" id="MobiDB-lite"/>
    </source>
</evidence>
<feature type="compositionally biased region" description="Basic residues" evidence="1">
    <location>
        <begin position="1"/>
        <end position="10"/>
    </location>
</feature>
<protein>
    <submittedName>
        <fullName evidence="2">Uncharacterized protein</fullName>
    </submittedName>
</protein>
<reference evidence="2" key="1">
    <citation type="journal article" date="2015" name="Front. Microbiol.">
        <title>Combining genomic sequencing methods to explore viral diversity and reveal potential virus-host interactions.</title>
        <authorList>
            <person name="Chow C.E."/>
            <person name="Winget D.M."/>
            <person name="White R.A.III."/>
            <person name="Hallam S.J."/>
            <person name="Suttle C.A."/>
        </authorList>
    </citation>
    <scope>NUCLEOTIDE SEQUENCE</scope>
    <source>
        <strain evidence="2">Anoxic3_1</strain>
    </source>
</reference>
<feature type="region of interest" description="Disordered" evidence="1">
    <location>
        <begin position="1"/>
        <end position="25"/>
    </location>
</feature>
<reference evidence="2" key="2">
    <citation type="submission" date="2015-03" db="EMBL/GenBank/DDBJ databases">
        <authorList>
            <person name="Chow C.-E.T."/>
            <person name="Winget D.M."/>
            <person name="White R.A.III."/>
            <person name="Hallam S.J."/>
            <person name="Suttle C.A."/>
        </authorList>
    </citation>
    <scope>NUCLEOTIDE SEQUENCE</scope>
    <source>
        <strain evidence="2">Anoxic3_1</strain>
    </source>
</reference>
<proteinExistence type="predicted"/>
<accession>A0A0F7KZY9</accession>
<organism evidence="2">
    <name type="scientific">uncultured marine virus</name>
    <dbReference type="NCBI Taxonomy" id="186617"/>
    <lineage>
        <taxon>Viruses</taxon>
        <taxon>environmental samples</taxon>
    </lineage>
</organism>
<feature type="compositionally biased region" description="Polar residues" evidence="1">
    <location>
        <begin position="11"/>
        <end position="22"/>
    </location>
</feature>
<name>A0A0F7KZY9_9VIRU</name>
<evidence type="ECO:0000313" key="2">
    <source>
        <dbReference type="EMBL" id="AKH45859.1"/>
    </source>
</evidence>
<dbReference type="EMBL" id="KR029577">
    <property type="protein sequence ID" value="AKH45859.1"/>
    <property type="molecule type" value="Genomic_DNA"/>
</dbReference>
<sequence length="193" mass="21831">MCRSKMRTSHQPRMTSPWSSGSALHPMRVSPIRATTASLWLSRDPAPASQPDMREDRCTRRFEPLTGRSRSTWRDCRGNGSGSFTHTLALTVFRSRRPPTFGSMCRSRLMRLAATSFCATVTMGKGMKRRRRWLLGWPREGSTGVSGGQLRRPIRQQLRHTLSLSAFGFGMPLEPRPRFRLTATTHCLATPQV</sequence>